<dbReference type="HOGENOM" id="CLU_2101652_0_0_1"/>
<evidence type="ECO:0008006" key="4">
    <source>
        <dbReference type="Google" id="ProtNLM"/>
    </source>
</evidence>
<gene>
    <name evidence="2" type="ORF">GSPATT00001720001</name>
</gene>
<dbReference type="KEGG" id="ptm:GSPATT00001720001"/>
<name>A0D6L2_PARTE</name>
<dbReference type="GeneID" id="5031861"/>
<keyword evidence="1" id="KW-0812">Transmembrane</keyword>
<keyword evidence="1" id="KW-1133">Transmembrane helix</keyword>
<protein>
    <recommendedName>
        <fullName evidence="4">HIG1 domain-containing protein</fullName>
    </recommendedName>
</protein>
<dbReference type="InParanoid" id="A0D6L2"/>
<sequence length="116" mass="13319">MSNQDIDFLTVTPEVRELYSIPTDQRIIDSYKFQINQECISFSQKFFNSNFISPIASVLSAGVCTISYIYLRQPAGDVARQIKFERMNPAKRLVLRGTPALSLFAMVYFARQCKSY</sequence>
<feature type="transmembrane region" description="Helical" evidence="1">
    <location>
        <begin position="93"/>
        <end position="110"/>
    </location>
</feature>
<dbReference type="Proteomes" id="UP000000600">
    <property type="component" value="Unassembled WGS sequence"/>
</dbReference>
<organism evidence="2 3">
    <name type="scientific">Paramecium tetraurelia</name>
    <dbReference type="NCBI Taxonomy" id="5888"/>
    <lineage>
        <taxon>Eukaryota</taxon>
        <taxon>Sar</taxon>
        <taxon>Alveolata</taxon>
        <taxon>Ciliophora</taxon>
        <taxon>Intramacronucleata</taxon>
        <taxon>Oligohymenophorea</taxon>
        <taxon>Peniculida</taxon>
        <taxon>Parameciidae</taxon>
        <taxon>Paramecium</taxon>
    </lineage>
</organism>
<dbReference type="RefSeq" id="XP_001446076.1">
    <property type="nucleotide sequence ID" value="XM_001446039.2"/>
</dbReference>
<reference evidence="2 3" key="1">
    <citation type="journal article" date="2006" name="Nature">
        <title>Global trends of whole-genome duplications revealed by the ciliate Paramecium tetraurelia.</title>
        <authorList>
            <consortium name="Genoscope"/>
            <person name="Aury J.-M."/>
            <person name="Jaillon O."/>
            <person name="Duret L."/>
            <person name="Noel B."/>
            <person name="Jubin C."/>
            <person name="Porcel B.M."/>
            <person name="Segurens B."/>
            <person name="Daubin V."/>
            <person name="Anthouard V."/>
            <person name="Aiach N."/>
            <person name="Arnaiz O."/>
            <person name="Billaut A."/>
            <person name="Beisson J."/>
            <person name="Blanc I."/>
            <person name="Bouhouche K."/>
            <person name="Camara F."/>
            <person name="Duharcourt S."/>
            <person name="Guigo R."/>
            <person name="Gogendeau D."/>
            <person name="Katinka M."/>
            <person name="Keller A.-M."/>
            <person name="Kissmehl R."/>
            <person name="Klotz C."/>
            <person name="Koll F."/>
            <person name="Le Moue A."/>
            <person name="Lepere C."/>
            <person name="Malinsky S."/>
            <person name="Nowacki M."/>
            <person name="Nowak J.K."/>
            <person name="Plattner H."/>
            <person name="Poulain J."/>
            <person name="Ruiz F."/>
            <person name="Serrano V."/>
            <person name="Zagulski M."/>
            <person name="Dessen P."/>
            <person name="Betermier M."/>
            <person name="Weissenbach J."/>
            <person name="Scarpelli C."/>
            <person name="Schachter V."/>
            <person name="Sperling L."/>
            <person name="Meyer E."/>
            <person name="Cohen J."/>
            <person name="Wincker P."/>
        </authorList>
    </citation>
    <scope>NUCLEOTIDE SEQUENCE [LARGE SCALE GENOMIC DNA]</scope>
    <source>
        <strain evidence="2 3">Stock d4-2</strain>
    </source>
</reference>
<dbReference type="AlphaFoldDB" id="A0D6L2"/>
<dbReference type="OMA" id="QINQECI"/>
<proteinExistence type="predicted"/>
<accession>A0D6L2</accession>
<dbReference type="OrthoDB" id="286209at2759"/>
<keyword evidence="3" id="KW-1185">Reference proteome</keyword>
<dbReference type="EMBL" id="CT868318">
    <property type="protein sequence ID" value="CAK78679.1"/>
    <property type="molecule type" value="Genomic_DNA"/>
</dbReference>
<keyword evidence="1" id="KW-0472">Membrane</keyword>
<evidence type="ECO:0000256" key="1">
    <source>
        <dbReference type="SAM" id="Phobius"/>
    </source>
</evidence>
<feature type="transmembrane region" description="Helical" evidence="1">
    <location>
        <begin position="51"/>
        <end position="72"/>
    </location>
</feature>
<evidence type="ECO:0000313" key="2">
    <source>
        <dbReference type="EMBL" id="CAK78679.1"/>
    </source>
</evidence>
<evidence type="ECO:0000313" key="3">
    <source>
        <dbReference type="Proteomes" id="UP000000600"/>
    </source>
</evidence>